<dbReference type="InterPro" id="IPR032675">
    <property type="entry name" value="LRR_dom_sf"/>
</dbReference>
<dbReference type="OrthoDB" id="3063971at2759"/>
<dbReference type="Proteomes" id="UP000077266">
    <property type="component" value="Unassembled WGS sequence"/>
</dbReference>
<dbReference type="InterPro" id="IPR036047">
    <property type="entry name" value="F-box-like_dom_sf"/>
</dbReference>
<dbReference type="Gene3D" id="3.80.10.10">
    <property type="entry name" value="Ribonuclease Inhibitor"/>
    <property type="match status" value="1"/>
</dbReference>
<evidence type="ECO:0000313" key="2">
    <source>
        <dbReference type="EMBL" id="KZW01884.1"/>
    </source>
</evidence>
<name>A0A165PAF3_EXIGL</name>
<sequence length="523" mass="59294">MNQNRVATPLEAHSIRAFLATVTAARERQIAEAEIQAGRTARDVAISEVRLAEAQEALERATRGLEQAVAVNAQALDFLKIAKRPLTDDPHIRCQLGLIHPVRRLPPEILAMIFHTTAWIVFEDREWALSPRLRTVSTQQTPYRLALVCRRWREIALNTPSMWRYICVDLRAITRENALLHEFYLETSFVRSAKRHVVLRVDKSLDWEGDYDRQPFRPESLRPYIVNMTRNDGVVDLSVNALDDDLFDPDSPCVNLRKLDTDVNTPVGLIHDLPTLAPHLKSISVALRTFSRRPPVTYPSVESFTLKSLFGGRSAPGHAHPYENLFGFFPNAREITLDLSTGFGTADHLRHDNVRTLRIDSWGQIERIADRYSFPRLERLEIGVKLSLWNDEDIHIEPMLHVVANGCASLRTLQIHRGIPLNADFALLLLSTPRLESLLCPRSTPDDKFLQTLGRAGADGTWMCPRLTTIQMRLGRTNEDAIVHKILDAVSTRNNAHRRGEPVVELTDVDVPGLRVGSKRQSY</sequence>
<proteinExistence type="predicted"/>
<feature type="domain" description="F-box" evidence="1">
    <location>
        <begin position="103"/>
        <end position="168"/>
    </location>
</feature>
<dbReference type="PANTHER" id="PTHR38926">
    <property type="entry name" value="F-BOX DOMAIN CONTAINING PROTEIN, EXPRESSED"/>
    <property type="match status" value="1"/>
</dbReference>
<accession>A0A165PAF3</accession>
<dbReference type="Gene3D" id="1.20.1280.50">
    <property type="match status" value="1"/>
</dbReference>
<dbReference type="Pfam" id="PF12937">
    <property type="entry name" value="F-box-like"/>
    <property type="match status" value="1"/>
</dbReference>
<dbReference type="InterPro" id="IPR001810">
    <property type="entry name" value="F-box_dom"/>
</dbReference>
<dbReference type="EMBL" id="KV425891">
    <property type="protein sequence ID" value="KZW01884.1"/>
    <property type="molecule type" value="Genomic_DNA"/>
</dbReference>
<organism evidence="2 3">
    <name type="scientific">Exidia glandulosa HHB12029</name>
    <dbReference type="NCBI Taxonomy" id="1314781"/>
    <lineage>
        <taxon>Eukaryota</taxon>
        <taxon>Fungi</taxon>
        <taxon>Dikarya</taxon>
        <taxon>Basidiomycota</taxon>
        <taxon>Agaricomycotina</taxon>
        <taxon>Agaricomycetes</taxon>
        <taxon>Auriculariales</taxon>
        <taxon>Exidiaceae</taxon>
        <taxon>Exidia</taxon>
    </lineage>
</organism>
<dbReference type="InParanoid" id="A0A165PAF3"/>
<reference evidence="2 3" key="1">
    <citation type="journal article" date="2016" name="Mol. Biol. Evol.">
        <title>Comparative Genomics of Early-Diverging Mushroom-Forming Fungi Provides Insights into the Origins of Lignocellulose Decay Capabilities.</title>
        <authorList>
            <person name="Nagy L.G."/>
            <person name="Riley R."/>
            <person name="Tritt A."/>
            <person name="Adam C."/>
            <person name="Daum C."/>
            <person name="Floudas D."/>
            <person name="Sun H."/>
            <person name="Yadav J.S."/>
            <person name="Pangilinan J."/>
            <person name="Larsson K.H."/>
            <person name="Matsuura K."/>
            <person name="Barry K."/>
            <person name="Labutti K."/>
            <person name="Kuo R."/>
            <person name="Ohm R.A."/>
            <person name="Bhattacharya S.S."/>
            <person name="Shirouzu T."/>
            <person name="Yoshinaga Y."/>
            <person name="Martin F.M."/>
            <person name="Grigoriev I.V."/>
            <person name="Hibbett D.S."/>
        </authorList>
    </citation>
    <scope>NUCLEOTIDE SEQUENCE [LARGE SCALE GENOMIC DNA]</scope>
    <source>
        <strain evidence="2 3">HHB12029</strain>
    </source>
</reference>
<evidence type="ECO:0000259" key="1">
    <source>
        <dbReference type="Pfam" id="PF12937"/>
    </source>
</evidence>
<dbReference type="PANTHER" id="PTHR38926:SF72">
    <property type="entry name" value="IM:7136021-RELATED"/>
    <property type="match status" value="1"/>
</dbReference>
<gene>
    <name evidence="2" type="ORF">EXIGLDRAFT_716524</name>
</gene>
<evidence type="ECO:0000313" key="3">
    <source>
        <dbReference type="Proteomes" id="UP000077266"/>
    </source>
</evidence>
<protein>
    <recommendedName>
        <fullName evidence="1">F-box domain-containing protein</fullName>
    </recommendedName>
</protein>
<dbReference type="SUPFAM" id="SSF81383">
    <property type="entry name" value="F-box domain"/>
    <property type="match status" value="1"/>
</dbReference>
<dbReference type="AlphaFoldDB" id="A0A165PAF3"/>
<keyword evidence="3" id="KW-1185">Reference proteome</keyword>